<sequence length="215" mass="24670">MLRRDRVASLCDESGNSCDERTTLRFSVAVNCCRNKWREIAQDDYLWRSLCAKRWPSCCKQTSPSTGFYYKLFQSFNKRQILPPGVSDMLSFLPENAEFRMVLPVEPSFIVTLSQAIIVSVLVGRKDSNKIACIINKSIFDYIDRTANRAIAFDYLDFTPALPFVSGIRAWISLLLMDNGTEGINMDVFRIEMDFCDAANSEEEVLWLLDALDWK</sequence>
<dbReference type="EMBL" id="CM018032">
    <property type="protein sequence ID" value="KAA8547922.1"/>
    <property type="molecule type" value="Genomic_DNA"/>
</dbReference>
<accession>A0A5J5C1V4</accession>
<evidence type="ECO:0008006" key="3">
    <source>
        <dbReference type="Google" id="ProtNLM"/>
    </source>
</evidence>
<keyword evidence="2" id="KW-1185">Reference proteome</keyword>
<dbReference type="PANTHER" id="PTHR47722">
    <property type="entry name" value="EXPRESSED PROTEIN"/>
    <property type="match status" value="1"/>
</dbReference>
<dbReference type="AlphaFoldDB" id="A0A5J5C1V4"/>
<dbReference type="OrthoDB" id="192402at2759"/>
<organism evidence="1 2">
    <name type="scientific">Nyssa sinensis</name>
    <dbReference type="NCBI Taxonomy" id="561372"/>
    <lineage>
        <taxon>Eukaryota</taxon>
        <taxon>Viridiplantae</taxon>
        <taxon>Streptophyta</taxon>
        <taxon>Embryophyta</taxon>
        <taxon>Tracheophyta</taxon>
        <taxon>Spermatophyta</taxon>
        <taxon>Magnoliopsida</taxon>
        <taxon>eudicotyledons</taxon>
        <taxon>Gunneridae</taxon>
        <taxon>Pentapetalae</taxon>
        <taxon>asterids</taxon>
        <taxon>Cornales</taxon>
        <taxon>Nyssaceae</taxon>
        <taxon>Nyssa</taxon>
    </lineage>
</organism>
<protein>
    <recommendedName>
        <fullName evidence="3">F-box domain-containing protein</fullName>
    </recommendedName>
</protein>
<dbReference type="Proteomes" id="UP000325577">
    <property type="component" value="Linkage Group LG1"/>
</dbReference>
<reference evidence="1 2" key="1">
    <citation type="submission" date="2019-09" db="EMBL/GenBank/DDBJ databases">
        <title>A chromosome-level genome assembly of the Chinese tupelo Nyssa sinensis.</title>
        <authorList>
            <person name="Yang X."/>
            <person name="Kang M."/>
            <person name="Yang Y."/>
            <person name="Xiong H."/>
            <person name="Wang M."/>
            <person name="Zhang Z."/>
            <person name="Wang Z."/>
            <person name="Wu H."/>
            <person name="Ma T."/>
            <person name="Liu J."/>
            <person name="Xi Z."/>
        </authorList>
    </citation>
    <scope>NUCLEOTIDE SEQUENCE [LARGE SCALE GENOMIC DNA]</scope>
    <source>
        <strain evidence="1">J267</strain>
        <tissue evidence="1">Leaf</tissue>
    </source>
</reference>
<dbReference type="PANTHER" id="PTHR47722:SF1">
    <property type="entry name" value="F-BOX DOMAIN CONTAINING PROTEIN, EXPRESSED"/>
    <property type="match status" value="1"/>
</dbReference>
<proteinExistence type="predicted"/>
<gene>
    <name evidence="1" type="ORF">F0562_004351</name>
</gene>
<dbReference type="SUPFAM" id="SSF81383">
    <property type="entry name" value="F-box domain"/>
    <property type="match status" value="1"/>
</dbReference>
<evidence type="ECO:0000313" key="1">
    <source>
        <dbReference type="EMBL" id="KAA8547922.1"/>
    </source>
</evidence>
<evidence type="ECO:0000313" key="2">
    <source>
        <dbReference type="Proteomes" id="UP000325577"/>
    </source>
</evidence>
<dbReference type="InterPro" id="IPR036047">
    <property type="entry name" value="F-box-like_dom_sf"/>
</dbReference>
<dbReference type="InterPro" id="IPR044207">
    <property type="entry name" value="At5g39250-like"/>
</dbReference>
<name>A0A5J5C1V4_9ASTE</name>